<proteinExistence type="predicted"/>
<evidence type="ECO:0000313" key="1">
    <source>
        <dbReference type="EMBL" id="WUV45278.1"/>
    </source>
</evidence>
<evidence type="ECO:0000313" key="2">
    <source>
        <dbReference type="Proteomes" id="UP001432062"/>
    </source>
</evidence>
<sequence length="436" mass="46931">MIVKEWTGPEVQALRRIALRETQEEFAETTGFSVHAVRKWEKATQPLRGRAAEAMDTVLSRLDERQRERFRAPGWVDAVNEPAIQESNASVVTSATDNTGLAGDAGRSTEFAEWAGNSRPDQLTVDALAYELAGIAQRFVHGSPQPLLSELSFVRDRVRAALQAGPPPQRASELLFLGGLAIELLAQITGILGATIVAMQHALAAESLAERAGHRDLRAWVIGTKALIAEWSGNLPAALAFAREAAAYAPAGHQRIRLAALEARCAARTGQRQAAESAIARALRAFEAGLTGADAVAQFGGVLHFRPAKMACYIGTTYRILGDHRNAELFALGAVQGYCTGPAHERSYGHEAVARADVAIIRIERGALDSADEVLAPVFDLPESQRVPRVIESMRTVQKSLHTRGDVNGATVGALGARIDRFTATDVLRLERSIAC</sequence>
<name>A0ABZ1YQ29_9NOCA</name>
<dbReference type="InterPro" id="IPR010982">
    <property type="entry name" value="Lambda_DNA-bd_dom_sf"/>
</dbReference>
<protein>
    <recommendedName>
        <fullName evidence="3">HTH cro/C1-type domain-containing protein</fullName>
    </recommendedName>
</protein>
<dbReference type="Gene3D" id="1.10.260.40">
    <property type="entry name" value="lambda repressor-like DNA-binding domains"/>
    <property type="match status" value="1"/>
</dbReference>
<gene>
    <name evidence="1" type="ORF">OG563_40220</name>
</gene>
<keyword evidence="2" id="KW-1185">Reference proteome</keyword>
<organism evidence="1 2">
    <name type="scientific">Nocardia vinacea</name>
    <dbReference type="NCBI Taxonomy" id="96468"/>
    <lineage>
        <taxon>Bacteria</taxon>
        <taxon>Bacillati</taxon>
        <taxon>Actinomycetota</taxon>
        <taxon>Actinomycetes</taxon>
        <taxon>Mycobacteriales</taxon>
        <taxon>Nocardiaceae</taxon>
        <taxon>Nocardia</taxon>
    </lineage>
</organism>
<accession>A0ABZ1YQ29</accession>
<dbReference type="RefSeq" id="WP_329408548.1">
    <property type="nucleotide sequence ID" value="NZ_CP109441.1"/>
</dbReference>
<evidence type="ECO:0008006" key="3">
    <source>
        <dbReference type="Google" id="ProtNLM"/>
    </source>
</evidence>
<dbReference type="EMBL" id="CP109441">
    <property type="protein sequence ID" value="WUV45278.1"/>
    <property type="molecule type" value="Genomic_DNA"/>
</dbReference>
<reference evidence="1" key="1">
    <citation type="submission" date="2022-10" db="EMBL/GenBank/DDBJ databases">
        <title>The complete genomes of actinobacterial strains from the NBC collection.</title>
        <authorList>
            <person name="Joergensen T.S."/>
            <person name="Alvarez Arevalo M."/>
            <person name="Sterndorff E.B."/>
            <person name="Faurdal D."/>
            <person name="Vuksanovic O."/>
            <person name="Mourched A.-S."/>
            <person name="Charusanti P."/>
            <person name="Shaw S."/>
            <person name="Blin K."/>
            <person name="Weber T."/>
        </authorList>
    </citation>
    <scope>NUCLEOTIDE SEQUENCE</scope>
    <source>
        <strain evidence="1">NBC_01482</strain>
    </source>
</reference>
<dbReference type="Proteomes" id="UP001432062">
    <property type="component" value="Chromosome"/>
</dbReference>